<name>A0A5B7K5R1_PORTR</name>
<evidence type="ECO:0000313" key="2">
    <source>
        <dbReference type="EMBL" id="MPD05692.1"/>
    </source>
</evidence>
<accession>A0A5B7K5R1</accession>
<sequence length="57" mass="6267">MEHEDVFSRDAQDLGCMSLVHPSNTTDSPSMKQPHGSVSLAKRRDEAASEPGHWTTT</sequence>
<evidence type="ECO:0000256" key="1">
    <source>
        <dbReference type="SAM" id="MobiDB-lite"/>
    </source>
</evidence>
<dbReference type="Proteomes" id="UP000324222">
    <property type="component" value="Unassembled WGS sequence"/>
</dbReference>
<comment type="caution">
    <text evidence="2">The sequence shown here is derived from an EMBL/GenBank/DDBJ whole genome shotgun (WGS) entry which is preliminary data.</text>
</comment>
<proteinExistence type="predicted"/>
<dbReference type="AlphaFoldDB" id="A0A5B7K5R1"/>
<reference evidence="2 3" key="1">
    <citation type="submission" date="2019-05" db="EMBL/GenBank/DDBJ databases">
        <title>Another draft genome of Portunus trituberculatus and its Hox gene families provides insights of decapod evolution.</title>
        <authorList>
            <person name="Jeong J.-H."/>
            <person name="Song I."/>
            <person name="Kim S."/>
            <person name="Choi T."/>
            <person name="Kim D."/>
            <person name="Ryu S."/>
            <person name="Kim W."/>
        </authorList>
    </citation>
    <scope>NUCLEOTIDE SEQUENCE [LARGE SCALE GENOMIC DNA]</scope>
    <source>
        <tissue evidence="2">Muscle</tissue>
    </source>
</reference>
<evidence type="ECO:0000313" key="3">
    <source>
        <dbReference type="Proteomes" id="UP000324222"/>
    </source>
</evidence>
<dbReference type="EMBL" id="VSRR010147228">
    <property type="protein sequence ID" value="MPD05692.1"/>
    <property type="molecule type" value="Genomic_DNA"/>
</dbReference>
<organism evidence="2 3">
    <name type="scientific">Portunus trituberculatus</name>
    <name type="common">Swimming crab</name>
    <name type="synonym">Neptunus trituberculatus</name>
    <dbReference type="NCBI Taxonomy" id="210409"/>
    <lineage>
        <taxon>Eukaryota</taxon>
        <taxon>Metazoa</taxon>
        <taxon>Ecdysozoa</taxon>
        <taxon>Arthropoda</taxon>
        <taxon>Crustacea</taxon>
        <taxon>Multicrustacea</taxon>
        <taxon>Malacostraca</taxon>
        <taxon>Eumalacostraca</taxon>
        <taxon>Eucarida</taxon>
        <taxon>Decapoda</taxon>
        <taxon>Pleocyemata</taxon>
        <taxon>Brachyura</taxon>
        <taxon>Eubrachyura</taxon>
        <taxon>Portunoidea</taxon>
        <taxon>Portunidae</taxon>
        <taxon>Portuninae</taxon>
        <taxon>Portunus</taxon>
    </lineage>
</organism>
<feature type="region of interest" description="Disordered" evidence="1">
    <location>
        <begin position="1"/>
        <end position="57"/>
    </location>
</feature>
<protein>
    <submittedName>
        <fullName evidence="2">Uncharacterized protein</fullName>
    </submittedName>
</protein>
<gene>
    <name evidence="2" type="ORF">E2C01_101450</name>
</gene>
<keyword evidence="3" id="KW-1185">Reference proteome</keyword>
<feature type="compositionally biased region" description="Basic and acidic residues" evidence="1">
    <location>
        <begin position="1"/>
        <end position="12"/>
    </location>
</feature>
<feature type="compositionally biased region" description="Polar residues" evidence="1">
    <location>
        <begin position="21"/>
        <end position="31"/>
    </location>
</feature>